<name>A0A5P1F6S0_ASPOF</name>
<dbReference type="AlphaFoldDB" id="A0A5P1F6S0"/>
<feature type="compositionally biased region" description="Polar residues" evidence="1">
    <location>
        <begin position="1"/>
        <end position="13"/>
    </location>
</feature>
<evidence type="ECO:0000256" key="1">
    <source>
        <dbReference type="SAM" id="MobiDB-lite"/>
    </source>
</evidence>
<dbReference type="Gramene" id="ONK73872">
    <property type="protein sequence ID" value="ONK73872"/>
    <property type="gene ID" value="A4U43_C03F440"/>
</dbReference>
<accession>A0A5P1F6S0</accession>
<protein>
    <submittedName>
        <fullName evidence="2">Uncharacterized protein</fullName>
    </submittedName>
</protein>
<reference evidence="3" key="1">
    <citation type="journal article" date="2017" name="Nat. Commun.">
        <title>The asparagus genome sheds light on the origin and evolution of a young Y chromosome.</title>
        <authorList>
            <person name="Harkess A."/>
            <person name="Zhou J."/>
            <person name="Xu C."/>
            <person name="Bowers J.E."/>
            <person name="Van der Hulst R."/>
            <person name="Ayyampalayam S."/>
            <person name="Mercati F."/>
            <person name="Riccardi P."/>
            <person name="McKain M.R."/>
            <person name="Kakrana A."/>
            <person name="Tang H."/>
            <person name="Ray J."/>
            <person name="Groenendijk J."/>
            <person name="Arikit S."/>
            <person name="Mathioni S.M."/>
            <person name="Nakano M."/>
            <person name="Shan H."/>
            <person name="Telgmann-Rauber A."/>
            <person name="Kanno A."/>
            <person name="Yue Z."/>
            <person name="Chen H."/>
            <person name="Li W."/>
            <person name="Chen Y."/>
            <person name="Xu X."/>
            <person name="Zhang Y."/>
            <person name="Luo S."/>
            <person name="Chen H."/>
            <person name="Gao J."/>
            <person name="Mao Z."/>
            <person name="Pires J.C."/>
            <person name="Luo M."/>
            <person name="Kudrna D."/>
            <person name="Wing R.A."/>
            <person name="Meyers B.C."/>
            <person name="Yi K."/>
            <person name="Kong H."/>
            <person name="Lavrijsen P."/>
            <person name="Sunseri F."/>
            <person name="Falavigna A."/>
            <person name="Ye Y."/>
            <person name="Leebens-Mack J.H."/>
            <person name="Chen G."/>
        </authorList>
    </citation>
    <scope>NUCLEOTIDE SEQUENCE [LARGE SCALE GENOMIC DNA]</scope>
    <source>
        <strain evidence="3">cv. DH0086</strain>
    </source>
</reference>
<evidence type="ECO:0000313" key="3">
    <source>
        <dbReference type="Proteomes" id="UP000243459"/>
    </source>
</evidence>
<dbReference type="EMBL" id="CM007383">
    <property type="protein sequence ID" value="ONK73872.1"/>
    <property type="molecule type" value="Genomic_DNA"/>
</dbReference>
<sequence length="119" mass="12441">MDQGVSKATNAKVSATGGAQRLNTENPASSSATSAVQSASAFPLVSMATKESAPATTTGRPRKGDPNAPNDLLPSSSPPPQPSSLYLRTYLLACLLNLFCWVWQQSVAPPSLPTTCIFF</sequence>
<dbReference type="OMA" id="LEMCWIL"/>
<gene>
    <name evidence="2" type="ORF">A4U43_C03F440</name>
</gene>
<feature type="region of interest" description="Disordered" evidence="1">
    <location>
        <begin position="47"/>
        <end position="80"/>
    </location>
</feature>
<evidence type="ECO:0000313" key="2">
    <source>
        <dbReference type="EMBL" id="ONK73872.1"/>
    </source>
</evidence>
<dbReference type="Proteomes" id="UP000243459">
    <property type="component" value="Chromosome 3"/>
</dbReference>
<organism evidence="2 3">
    <name type="scientific">Asparagus officinalis</name>
    <name type="common">Garden asparagus</name>
    <dbReference type="NCBI Taxonomy" id="4686"/>
    <lineage>
        <taxon>Eukaryota</taxon>
        <taxon>Viridiplantae</taxon>
        <taxon>Streptophyta</taxon>
        <taxon>Embryophyta</taxon>
        <taxon>Tracheophyta</taxon>
        <taxon>Spermatophyta</taxon>
        <taxon>Magnoliopsida</taxon>
        <taxon>Liliopsida</taxon>
        <taxon>Asparagales</taxon>
        <taxon>Asparagaceae</taxon>
        <taxon>Asparagoideae</taxon>
        <taxon>Asparagus</taxon>
    </lineage>
</organism>
<keyword evidence="3" id="KW-1185">Reference proteome</keyword>
<feature type="region of interest" description="Disordered" evidence="1">
    <location>
        <begin position="1"/>
        <end position="35"/>
    </location>
</feature>
<proteinExistence type="predicted"/>